<protein>
    <submittedName>
        <fullName evidence="1">Uncharacterized protein</fullName>
    </submittedName>
</protein>
<keyword evidence="2" id="KW-1185">Reference proteome</keyword>
<dbReference type="Proteomes" id="UP000324222">
    <property type="component" value="Unassembled WGS sequence"/>
</dbReference>
<dbReference type="AlphaFoldDB" id="A0A5B7I5I9"/>
<reference evidence="1 2" key="1">
    <citation type="submission" date="2019-05" db="EMBL/GenBank/DDBJ databases">
        <title>Another draft genome of Portunus trituberculatus and its Hox gene families provides insights of decapod evolution.</title>
        <authorList>
            <person name="Jeong J.-H."/>
            <person name="Song I."/>
            <person name="Kim S."/>
            <person name="Choi T."/>
            <person name="Kim D."/>
            <person name="Ryu S."/>
            <person name="Kim W."/>
        </authorList>
    </citation>
    <scope>NUCLEOTIDE SEQUENCE [LARGE SCALE GENOMIC DNA]</scope>
    <source>
        <tissue evidence="1">Muscle</tissue>
    </source>
</reference>
<evidence type="ECO:0000313" key="1">
    <source>
        <dbReference type="EMBL" id="MPC77216.1"/>
    </source>
</evidence>
<dbReference type="EMBL" id="VSRR010045321">
    <property type="protein sequence ID" value="MPC77216.1"/>
    <property type="molecule type" value="Genomic_DNA"/>
</dbReference>
<comment type="caution">
    <text evidence="1">The sequence shown here is derived from an EMBL/GenBank/DDBJ whole genome shotgun (WGS) entry which is preliminary data.</text>
</comment>
<sequence>MHHSYFLLALNPTKEPYLRKWVSFLVFSLHKEFCQSPLATPKRSCSPNQNSVTSLQKDLQSTGLHVNFEVLNNSSKATVFASQWSLTVCFSKDLSII</sequence>
<proteinExistence type="predicted"/>
<organism evidence="1 2">
    <name type="scientific">Portunus trituberculatus</name>
    <name type="common">Swimming crab</name>
    <name type="synonym">Neptunus trituberculatus</name>
    <dbReference type="NCBI Taxonomy" id="210409"/>
    <lineage>
        <taxon>Eukaryota</taxon>
        <taxon>Metazoa</taxon>
        <taxon>Ecdysozoa</taxon>
        <taxon>Arthropoda</taxon>
        <taxon>Crustacea</taxon>
        <taxon>Multicrustacea</taxon>
        <taxon>Malacostraca</taxon>
        <taxon>Eumalacostraca</taxon>
        <taxon>Eucarida</taxon>
        <taxon>Decapoda</taxon>
        <taxon>Pleocyemata</taxon>
        <taxon>Brachyura</taxon>
        <taxon>Eubrachyura</taxon>
        <taxon>Portunoidea</taxon>
        <taxon>Portunidae</taxon>
        <taxon>Portuninae</taxon>
        <taxon>Portunus</taxon>
    </lineage>
</organism>
<name>A0A5B7I5I9_PORTR</name>
<evidence type="ECO:0000313" key="2">
    <source>
        <dbReference type="Proteomes" id="UP000324222"/>
    </source>
</evidence>
<accession>A0A5B7I5I9</accession>
<gene>
    <name evidence="1" type="ORF">E2C01_071664</name>
</gene>